<feature type="domain" description="Farnesoic acid O-methyl transferase" evidence="4">
    <location>
        <begin position="59"/>
        <end position="205"/>
    </location>
</feature>
<dbReference type="OrthoDB" id="8182187at2759"/>
<proteinExistence type="evidence at transcript level"/>
<dbReference type="FunFam" id="2.70.170.10:FF:000086">
    <property type="entry name" value="NtR, isoform A"/>
    <property type="match status" value="1"/>
</dbReference>
<dbReference type="Pfam" id="PF12248">
    <property type="entry name" value="Methyltransf_FA"/>
    <property type="match status" value="1"/>
</dbReference>
<dbReference type="SUPFAM" id="SSF82866">
    <property type="entry name" value="Multidrug efflux transporter AcrB transmembrane domain"/>
    <property type="match status" value="1"/>
</dbReference>
<dbReference type="PANTHER" id="PTHR36695">
    <property type="entry name" value="AGAP008648-PA"/>
    <property type="match status" value="1"/>
</dbReference>
<dbReference type="GO" id="GO:0005230">
    <property type="term" value="F:extracellular ligand-gated monoatomic ion channel activity"/>
    <property type="evidence" value="ECO:0007669"/>
    <property type="project" value="InterPro"/>
</dbReference>
<evidence type="ECO:0000259" key="4">
    <source>
        <dbReference type="Pfam" id="PF12248"/>
    </source>
</evidence>
<dbReference type="SUPFAM" id="SSF63712">
    <property type="entry name" value="Nicotinic receptor ligand binding domain-like"/>
    <property type="match status" value="1"/>
</dbReference>
<dbReference type="Pfam" id="PF02931">
    <property type="entry name" value="Neur_chan_LBD"/>
    <property type="match status" value="1"/>
</dbReference>
<name>H8F4S1_DROME</name>
<feature type="transmembrane region" description="Helical" evidence="1">
    <location>
        <begin position="440"/>
        <end position="462"/>
    </location>
</feature>
<protein>
    <submittedName>
        <fullName evidence="5">FI19009p1</fullName>
    </submittedName>
</protein>
<reference evidence="5" key="1">
    <citation type="submission" date="2012-03" db="EMBL/GenBank/DDBJ databases">
        <authorList>
            <person name="Carlson J."/>
            <person name="Booth B."/>
            <person name="Frise E."/>
            <person name="Park S."/>
            <person name="Wan K."/>
            <person name="Yu C."/>
            <person name="Celniker S."/>
        </authorList>
    </citation>
    <scope>NUCLEOTIDE SEQUENCE</scope>
</reference>
<sequence>GVEVQVDTMYNLIKGSLATYCCLCLLLILIDPAESGQLSTRFNVSFAQLDSCETYSVPNTGYGYRRFYMLRELSNNNRKAGERLHLKFYVLTAMDAHILLSVTNHPRPNDRVYEIVIGAGGNTFSAIRNAMGMRRVATNQEPNLVSLYDPTPIEIVQNQNGELFVYIPGFKKEPLLQFIDEAPLVINYLSFSSFGSNTARWFYDCGFDGYGSEIAPIVKEETKTEKLLSHLNIQAENASMPANLSSISFHFQTRSLAYEQTSSLLQTRMHMMMHWRDSRLVWKPEDFGSLESFEHPDLRIWKPHMNVLNGALQSMGQVLQSYELMVYANGSITLYAQNLQLASWCVDSARNWPSERVTCDIELGLNGQEGQENVALIYDDQRKPIAPNEHVNTPSGWSFTQMSVVLVENDSQRRYNPKGMMQKMTGDVAIEFTLQRNRSFYMTVFYLPLIACQMFLILSFVLRSTRRSSLILIALLIAAWGLMYMTRYASPHYVPPMMTAYKVIMMTTTYCYILHICIIWLDLYPPRSKAPGWLVRVINSNVLRCILGLRFSDSTDYCDIQENPWHHMAKILNNLSSILVIITFAIVDITSGF</sequence>
<dbReference type="Gene3D" id="2.70.170.10">
    <property type="entry name" value="Neurotransmitter-gated ion-channel ligand-binding domain"/>
    <property type="match status" value="1"/>
</dbReference>
<feature type="non-terminal residue" evidence="5">
    <location>
        <position position="1"/>
    </location>
</feature>
<keyword evidence="2" id="KW-0732">Signal</keyword>
<feature type="transmembrane region" description="Helical" evidence="1">
    <location>
        <begin position="571"/>
        <end position="590"/>
    </location>
</feature>
<keyword evidence="1" id="KW-0472">Membrane</keyword>
<feature type="transmembrane region" description="Helical" evidence="1">
    <location>
        <begin position="500"/>
        <end position="521"/>
    </location>
</feature>
<feature type="signal peptide" evidence="2">
    <location>
        <begin position="1"/>
        <end position="35"/>
    </location>
</feature>
<dbReference type="VEuPathDB" id="VectorBase:FBgn0029147"/>
<feature type="transmembrane region" description="Helical" evidence="1">
    <location>
        <begin position="469"/>
        <end position="488"/>
    </location>
</feature>
<feature type="domain" description="Neurotransmitter-gated ion-channel ligand-binding" evidence="3">
    <location>
        <begin position="221"/>
        <end position="437"/>
    </location>
</feature>
<keyword evidence="1" id="KW-1133">Transmembrane helix</keyword>
<dbReference type="EMBL" id="BT133311">
    <property type="protein sequence ID" value="AFD10758.1"/>
    <property type="molecule type" value="mRNA"/>
</dbReference>
<dbReference type="InterPro" id="IPR006202">
    <property type="entry name" value="Neur_chan_lig-bd"/>
</dbReference>
<dbReference type="PANTHER" id="PTHR36695:SF12">
    <property type="entry name" value="AGAP008648-PA"/>
    <property type="match status" value="1"/>
</dbReference>
<dbReference type="InterPro" id="IPR036734">
    <property type="entry name" value="Neur_chan_lig-bd_sf"/>
</dbReference>
<evidence type="ECO:0000313" key="5">
    <source>
        <dbReference type="EMBL" id="AFD10758.1"/>
    </source>
</evidence>
<dbReference type="AlphaFoldDB" id="H8F4S1"/>
<evidence type="ECO:0000256" key="1">
    <source>
        <dbReference type="SAM" id="Phobius"/>
    </source>
</evidence>
<evidence type="ECO:0000256" key="2">
    <source>
        <dbReference type="SAM" id="SignalP"/>
    </source>
</evidence>
<gene>
    <name evidence="5" type="primary">NtR-RA</name>
</gene>
<organism evidence="5">
    <name type="scientific">Drosophila melanogaster</name>
    <name type="common">Fruit fly</name>
    <dbReference type="NCBI Taxonomy" id="7227"/>
    <lineage>
        <taxon>Eukaryota</taxon>
        <taxon>Metazoa</taxon>
        <taxon>Ecdysozoa</taxon>
        <taxon>Arthropoda</taxon>
        <taxon>Hexapoda</taxon>
        <taxon>Insecta</taxon>
        <taxon>Pterygota</taxon>
        <taxon>Neoptera</taxon>
        <taxon>Endopterygota</taxon>
        <taxon>Diptera</taxon>
        <taxon>Brachycera</taxon>
        <taxon>Muscomorpha</taxon>
        <taxon>Ephydroidea</taxon>
        <taxon>Drosophilidae</taxon>
        <taxon>Drosophila</taxon>
        <taxon>Sophophora</taxon>
    </lineage>
</organism>
<feature type="chain" id="PRO_5003611850" evidence="2">
    <location>
        <begin position="36"/>
        <end position="593"/>
    </location>
</feature>
<keyword evidence="1" id="KW-0812">Transmembrane</keyword>
<dbReference type="ExpressionAtlas" id="H8F4S1">
    <property type="expression patterns" value="baseline and differential"/>
</dbReference>
<dbReference type="GO" id="GO:0016020">
    <property type="term" value="C:membrane"/>
    <property type="evidence" value="ECO:0007669"/>
    <property type="project" value="InterPro"/>
</dbReference>
<dbReference type="InterPro" id="IPR022041">
    <property type="entry name" value="Methyltransf_FA"/>
</dbReference>
<evidence type="ECO:0000259" key="3">
    <source>
        <dbReference type="Pfam" id="PF02931"/>
    </source>
</evidence>
<dbReference type="Bgee" id="FBgn0029147">
    <property type="expression patterns" value="Expressed in embryonic/larval hemocyte (Drosophila) and 58 other cell types or tissues"/>
</dbReference>
<accession>H8F4S1</accession>